<keyword evidence="2" id="KW-0808">Transferase</keyword>
<dbReference type="RefSeq" id="WP_268779800.1">
    <property type="nucleotide sequence ID" value="NZ_JAPRAT010000011.1"/>
</dbReference>
<accession>A0A9J6RCE6</accession>
<evidence type="ECO:0000256" key="4">
    <source>
        <dbReference type="ARBA" id="ARBA00022777"/>
    </source>
</evidence>
<dbReference type="Pfam" id="PF00370">
    <property type="entry name" value="FGGY_N"/>
    <property type="match status" value="1"/>
</dbReference>
<dbReference type="PANTHER" id="PTHR43095:SF5">
    <property type="entry name" value="XYLULOSE KINASE"/>
    <property type="match status" value="1"/>
</dbReference>
<evidence type="ECO:0000256" key="5">
    <source>
        <dbReference type="ARBA" id="ARBA00022840"/>
    </source>
</evidence>
<dbReference type="InterPro" id="IPR000577">
    <property type="entry name" value="Carb_kinase_FGGY"/>
</dbReference>
<reference evidence="9" key="1">
    <citation type="submission" date="2022-11" db="EMBL/GenBank/DDBJ databases">
        <title>WGS of Natronobacillus azotifigens 24KS-1, an anaerobic diazotrophic haloalkaliphile from soda-rich habitats.</title>
        <authorList>
            <person name="Sorokin D.Y."/>
            <person name="Merkel A.Y."/>
        </authorList>
    </citation>
    <scope>NUCLEOTIDE SEQUENCE</scope>
    <source>
        <strain evidence="9">24KS-1</strain>
    </source>
</reference>
<feature type="domain" description="Carbohydrate kinase FGGY C-terminal" evidence="8">
    <location>
        <begin position="254"/>
        <end position="438"/>
    </location>
</feature>
<dbReference type="GO" id="GO:0005524">
    <property type="term" value="F:ATP binding"/>
    <property type="evidence" value="ECO:0007669"/>
    <property type="project" value="UniProtKB-KW"/>
</dbReference>
<dbReference type="InterPro" id="IPR043129">
    <property type="entry name" value="ATPase_NBD"/>
</dbReference>
<keyword evidence="5" id="KW-0067">ATP-binding</keyword>
<dbReference type="InterPro" id="IPR013449">
    <property type="entry name" value="Rhamnulokinase"/>
</dbReference>
<protein>
    <submittedName>
        <fullName evidence="9">Rhamnulokinase</fullName>
    </submittedName>
</protein>
<dbReference type="SUPFAM" id="SSF53067">
    <property type="entry name" value="Actin-like ATPase domain"/>
    <property type="match status" value="2"/>
</dbReference>
<dbReference type="InterPro" id="IPR050406">
    <property type="entry name" value="FGGY_Carb_Kinase"/>
</dbReference>
<evidence type="ECO:0000259" key="7">
    <source>
        <dbReference type="Pfam" id="PF00370"/>
    </source>
</evidence>
<dbReference type="CDD" id="cd07771">
    <property type="entry name" value="ASKHA_NBD_FGGY_RhaB-like"/>
    <property type="match status" value="1"/>
</dbReference>
<feature type="domain" description="Carbohydrate kinase FGGY N-terminal" evidence="7">
    <location>
        <begin position="4"/>
        <end position="242"/>
    </location>
</feature>
<gene>
    <name evidence="9" type="ORF">OWO01_07380</name>
</gene>
<proteinExistence type="inferred from homology"/>
<evidence type="ECO:0000256" key="1">
    <source>
        <dbReference type="ARBA" id="ARBA00009156"/>
    </source>
</evidence>
<organism evidence="9 10">
    <name type="scientific">Natronobacillus azotifigens</name>
    <dbReference type="NCBI Taxonomy" id="472978"/>
    <lineage>
        <taxon>Bacteria</taxon>
        <taxon>Bacillati</taxon>
        <taxon>Bacillota</taxon>
        <taxon>Bacilli</taxon>
        <taxon>Bacillales</taxon>
        <taxon>Bacillaceae</taxon>
        <taxon>Natronobacillus</taxon>
    </lineage>
</organism>
<comment type="similarity">
    <text evidence="1">Belongs to the FGGY kinase family.</text>
</comment>
<evidence type="ECO:0000313" key="10">
    <source>
        <dbReference type="Proteomes" id="UP001084197"/>
    </source>
</evidence>
<dbReference type="InterPro" id="IPR018484">
    <property type="entry name" value="FGGY_N"/>
</dbReference>
<evidence type="ECO:0000259" key="8">
    <source>
        <dbReference type="Pfam" id="PF02782"/>
    </source>
</evidence>
<dbReference type="AlphaFoldDB" id="A0A9J6RCE6"/>
<sequence>MTNVLAIDLGATSGRAIIGTYEAGGVHLTEISRFKDYVMKSENTWFWNLDEIMRQIKQAIIKANDYDGVDSIAVNTWGVDFGLIDAEGKLIRQPIHYRDERTKDMLEVAADYMPLEQIYKETGIQLMEINTLYQLLYVKINEPEIYKRVDKVLMMPDLINYLLTGIMLSERSIASTTQLYNPMKKQWSEEIIESFSFERHFFTDLIDAGQVIGKLKPEFTSEETQSIQVVSIASHDTASAVFSVPSDDEAFTFISSGTWSLIGQELDYPIINDQAFSNEIGVKDKVTFLRNLTGLWILEQCKAEYKRKGYDYSYSEIMQLTNETTETTGYIDVNDAVFSTSGDMIDRINDYLLLTGQKKIQTPGEVFKLIYTSLAMKYREVQEQLESITNIKSNKVYIVGGGAKSDLLCQLTANISNKVVVAGPSEATATGNISMQLVGLNHFEDTREAKQLLRTIGDVKEYLPIETDNWETAYQHYASIINR</sequence>
<dbReference type="InterPro" id="IPR018485">
    <property type="entry name" value="FGGY_C"/>
</dbReference>
<evidence type="ECO:0000313" key="9">
    <source>
        <dbReference type="EMBL" id="MCZ0703030.1"/>
    </source>
</evidence>
<keyword evidence="4" id="KW-0418">Kinase</keyword>
<evidence type="ECO:0000256" key="2">
    <source>
        <dbReference type="ARBA" id="ARBA00022679"/>
    </source>
</evidence>
<evidence type="ECO:0000256" key="3">
    <source>
        <dbReference type="ARBA" id="ARBA00022741"/>
    </source>
</evidence>
<evidence type="ECO:0000256" key="6">
    <source>
        <dbReference type="ARBA" id="ARBA00023308"/>
    </source>
</evidence>
<keyword evidence="10" id="KW-1185">Reference proteome</keyword>
<dbReference type="EMBL" id="JAPRAT010000011">
    <property type="protein sequence ID" value="MCZ0703030.1"/>
    <property type="molecule type" value="Genomic_DNA"/>
</dbReference>
<comment type="caution">
    <text evidence="9">The sequence shown here is derived from an EMBL/GenBank/DDBJ whole genome shotgun (WGS) entry which is preliminary data.</text>
</comment>
<keyword evidence="3" id="KW-0547">Nucleotide-binding</keyword>
<dbReference type="Pfam" id="PF02782">
    <property type="entry name" value="FGGY_C"/>
    <property type="match status" value="1"/>
</dbReference>
<keyword evidence="6" id="KW-0684">Rhamnose metabolism</keyword>
<dbReference type="PANTHER" id="PTHR43095">
    <property type="entry name" value="SUGAR KINASE"/>
    <property type="match status" value="1"/>
</dbReference>
<name>A0A9J6RCE6_9BACI</name>
<dbReference type="GO" id="GO:0019301">
    <property type="term" value="P:rhamnose catabolic process"/>
    <property type="evidence" value="ECO:0007669"/>
    <property type="project" value="InterPro"/>
</dbReference>
<dbReference type="GO" id="GO:0008993">
    <property type="term" value="F:rhamnulokinase activity"/>
    <property type="evidence" value="ECO:0007669"/>
    <property type="project" value="InterPro"/>
</dbReference>
<dbReference type="PIRSF" id="PIRSF000538">
    <property type="entry name" value="GlpK"/>
    <property type="match status" value="1"/>
</dbReference>
<dbReference type="Gene3D" id="3.30.420.40">
    <property type="match status" value="2"/>
</dbReference>
<dbReference type="Proteomes" id="UP001084197">
    <property type="component" value="Unassembled WGS sequence"/>
</dbReference>